<dbReference type="InterPro" id="IPR038050">
    <property type="entry name" value="Neuro_actylchol_rec"/>
</dbReference>
<dbReference type="Gene3D" id="1.20.58.390">
    <property type="entry name" value="Neurotransmitter-gated ion-channel transmembrane domain"/>
    <property type="match status" value="1"/>
</dbReference>
<dbReference type="OrthoDB" id="3176171at2759"/>
<dbReference type="GO" id="GO:0004888">
    <property type="term" value="F:transmembrane signaling receptor activity"/>
    <property type="evidence" value="ECO:0007669"/>
    <property type="project" value="InterPro"/>
</dbReference>
<dbReference type="InterPro" id="IPR006028">
    <property type="entry name" value="GABAA/Glycine_rcpt"/>
</dbReference>
<dbReference type="InterPro" id="IPR006029">
    <property type="entry name" value="Neurotrans-gated_channel_TM"/>
</dbReference>
<evidence type="ECO:0000256" key="10">
    <source>
        <dbReference type="ARBA" id="ARBA00023303"/>
    </source>
</evidence>
<evidence type="ECO:0000256" key="9">
    <source>
        <dbReference type="ARBA" id="ARBA00023136"/>
    </source>
</evidence>
<dbReference type="InterPro" id="IPR018000">
    <property type="entry name" value="Neurotransmitter_ion_chnl_CS"/>
</dbReference>
<accession>A0A9N9RL88</accession>
<evidence type="ECO:0000256" key="4">
    <source>
        <dbReference type="ARBA" id="ARBA00022475"/>
    </source>
</evidence>
<feature type="domain" description="Neurotransmitter-gated ion-channel transmembrane" evidence="13">
    <location>
        <begin position="177"/>
        <end position="260"/>
    </location>
</feature>
<dbReference type="SUPFAM" id="SSF63712">
    <property type="entry name" value="Nicotinic receptor ligand binding domain-like"/>
    <property type="match status" value="1"/>
</dbReference>
<feature type="transmembrane region" description="Helical" evidence="11">
    <location>
        <begin position="234"/>
        <end position="257"/>
    </location>
</feature>
<dbReference type="PRINTS" id="PR00252">
    <property type="entry name" value="NRIONCHANNEL"/>
</dbReference>
<dbReference type="GO" id="GO:0099095">
    <property type="term" value="F:ligand-gated monoatomic anion channel activity"/>
    <property type="evidence" value="ECO:0007669"/>
    <property type="project" value="UniProtKB-ARBA"/>
</dbReference>
<sequence length="277" mass="31721">MRFQIRYQDDRMIFNGVGSNRSQVIIGEEDLKKELWIPHVFFVNEKSSGILGTQNLDIITAIHPDGTVIISSRVQVSLYCSMEFHKFPLDLQKCKSTIGSWIYNKSDVNLHWEPVNPFALGSDKILTEYTYLDIALKESEIDAFKGLQYGDMTGNYSCLIFTITFDRSLGFYLLTYYFPSIMLVAISWVSFWLQADQTAPRSMLGTTSMLTFITLSSSQTKALPKVSYIKISEVWSVVCALFIFASLIEFTFVNLLWRRKRDLVLDEVGPVKLLAVY</sequence>
<dbReference type="CDD" id="cd19049">
    <property type="entry name" value="LGIC_TM_anion"/>
    <property type="match status" value="1"/>
</dbReference>
<dbReference type="EMBL" id="OU895877">
    <property type="protein sequence ID" value="CAG9798514.1"/>
    <property type="molecule type" value="Genomic_DNA"/>
</dbReference>
<proteinExistence type="inferred from homology"/>
<keyword evidence="8 11" id="KW-0406">Ion transport</keyword>
<keyword evidence="4" id="KW-1003">Cell membrane</keyword>
<comment type="caution">
    <text evidence="11">Lacks conserved residue(s) required for the propagation of feature annotation.</text>
</comment>
<comment type="similarity">
    <text evidence="11">Belongs to the ligand-gated ion channel (TC 1.A.9) family.</text>
</comment>
<evidence type="ECO:0000256" key="6">
    <source>
        <dbReference type="ARBA" id="ARBA00022729"/>
    </source>
</evidence>
<evidence type="ECO:0000259" key="12">
    <source>
        <dbReference type="Pfam" id="PF02931"/>
    </source>
</evidence>
<keyword evidence="7 11" id="KW-1133">Transmembrane helix</keyword>
<dbReference type="InterPro" id="IPR036734">
    <property type="entry name" value="Neur_chan_lig-bd_sf"/>
</dbReference>
<dbReference type="GO" id="GO:0005254">
    <property type="term" value="F:chloride channel activity"/>
    <property type="evidence" value="ECO:0007669"/>
    <property type="project" value="UniProtKB-ARBA"/>
</dbReference>
<keyword evidence="3 11" id="KW-0813">Transport</keyword>
<dbReference type="PANTHER" id="PTHR18945">
    <property type="entry name" value="NEUROTRANSMITTER GATED ION CHANNEL"/>
    <property type="match status" value="1"/>
</dbReference>
<reference evidence="14" key="2">
    <citation type="submission" date="2022-10" db="EMBL/GenBank/DDBJ databases">
        <authorList>
            <consortium name="ENA_rothamsted_submissions"/>
            <consortium name="culmorum"/>
            <person name="King R."/>
        </authorList>
    </citation>
    <scope>NUCLEOTIDE SEQUENCE</scope>
</reference>
<name>A0A9N9RL88_9DIPT</name>
<evidence type="ECO:0000313" key="15">
    <source>
        <dbReference type="Proteomes" id="UP001153620"/>
    </source>
</evidence>
<dbReference type="Pfam" id="PF02931">
    <property type="entry name" value="Neur_chan_LBD"/>
    <property type="match status" value="1"/>
</dbReference>
<comment type="subcellular location">
    <subcellularLocation>
        <location evidence="2">Cell membrane</location>
    </subcellularLocation>
    <subcellularLocation>
        <location evidence="1">Membrane</location>
        <topology evidence="1">Multi-pass membrane protein</topology>
    </subcellularLocation>
</comment>
<evidence type="ECO:0000256" key="3">
    <source>
        <dbReference type="ARBA" id="ARBA00022448"/>
    </source>
</evidence>
<keyword evidence="6" id="KW-0732">Signal</keyword>
<keyword evidence="9 11" id="KW-0472">Membrane</keyword>
<dbReference type="InterPro" id="IPR006202">
    <property type="entry name" value="Neur_chan_lig-bd"/>
</dbReference>
<dbReference type="InterPro" id="IPR006201">
    <property type="entry name" value="Neur_channel"/>
</dbReference>
<evidence type="ECO:0000256" key="11">
    <source>
        <dbReference type="RuleBase" id="RU000687"/>
    </source>
</evidence>
<dbReference type="GO" id="GO:0005886">
    <property type="term" value="C:plasma membrane"/>
    <property type="evidence" value="ECO:0007669"/>
    <property type="project" value="UniProtKB-SubCell"/>
</dbReference>
<dbReference type="PROSITE" id="PS00236">
    <property type="entry name" value="NEUROTR_ION_CHANNEL"/>
    <property type="match status" value="1"/>
</dbReference>
<dbReference type="InterPro" id="IPR036719">
    <property type="entry name" value="Neuro-gated_channel_TM_sf"/>
</dbReference>
<feature type="transmembrane region" description="Helical" evidence="11">
    <location>
        <begin position="169"/>
        <end position="193"/>
    </location>
</feature>
<evidence type="ECO:0000259" key="13">
    <source>
        <dbReference type="Pfam" id="PF02932"/>
    </source>
</evidence>
<dbReference type="CDD" id="cd18987">
    <property type="entry name" value="LGIC_ECD_anion"/>
    <property type="match status" value="1"/>
</dbReference>
<protein>
    <submittedName>
        <fullName evidence="14">Uncharacterized protein</fullName>
    </submittedName>
</protein>
<evidence type="ECO:0000256" key="7">
    <source>
        <dbReference type="ARBA" id="ARBA00022989"/>
    </source>
</evidence>
<dbReference type="Pfam" id="PF02932">
    <property type="entry name" value="Neur_chan_memb"/>
    <property type="match status" value="1"/>
</dbReference>
<feature type="domain" description="Neurotransmitter-gated ion-channel ligand-binding" evidence="12">
    <location>
        <begin position="3"/>
        <end position="168"/>
    </location>
</feature>
<dbReference type="Gene3D" id="2.70.170.10">
    <property type="entry name" value="Neurotransmitter-gated ion-channel ligand-binding domain"/>
    <property type="match status" value="1"/>
</dbReference>
<dbReference type="PRINTS" id="PR00253">
    <property type="entry name" value="GABAARECEPTR"/>
</dbReference>
<keyword evidence="15" id="KW-1185">Reference proteome</keyword>
<gene>
    <name evidence="14" type="ORF">CHIRRI_LOCUS1496</name>
</gene>
<dbReference type="SUPFAM" id="SSF90112">
    <property type="entry name" value="Neurotransmitter-gated ion-channel transmembrane pore"/>
    <property type="match status" value="1"/>
</dbReference>
<evidence type="ECO:0000313" key="14">
    <source>
        <dbReference type="EMBL" id="CAG9798514.1"/>
    </source>
</evidence>
<keyword evidence="10 11" id="KW-0407">Ion channel</keyword>
<reference evidence="14" key="1">
    <citation type="submission" date="2022-01" db="EMBL/GenBank/DDBJ databases">
        <authorList>
            <person name="King R."/>
        </authorList>
    </citation>
    <scope>NUCLEOTIDE SEQUENCE</scope>
</reference>
<evidence type="ECO:0000256" key="2">
    <source>
        <dbReference type="ARBA" id="ARBA00004236"/>
    </source>
</evidence>
<evidence type="ECO:0000256" key="8">
    <source>
        <dbReference type="ARBA" id="ARBA00023065"/>
    </source>
</evidence>
<organism evidence="14 15">
    <name type="scientific">Chironomus riparius</name>
    <dbReference type="NCBI Taxonomy" id="315576"/>
    <lineage>
        <taxon>Eukaryota</taxon>
        <taxon>Metazoa</taxon>
        <taxon>Ecdysozoa</taxon>
        <taxon>Arthropoda</taxon>
        <taxon>Hexapoda</taxon>
        <taxon>Insecta</taxon>
        <taxon>Pterygota</taxon>
        <taxon>Neoptera</taxon>
        <taxon>Endopterygota</taxon>
        <taxon>Diptera</taxon>
        <taxon>Nematocera</taxon>
        <taxon>Chironomoidea</taxon>
        <taxon>Chironomidae</taxon>
        <taxon>Chironominae</taxon>
        <taxon>Chironomus</taxon>
    </lineage>
</organism>
<evidence type="ECO:0000256" key="1">
    <source>
        <dbReference type="ARBA" id="ARBA00004141"/>
    </source>
</evidence>
<dbReference type="AlphaFoldDB" id="A0A9N9RL88"/>
<dbReference type="Proteomes" id="UP001153620">
    <property type="component" value="Chromosome 1"/>
</dbReference>
<dbReference type="GO" id="GO:0005230">
    <property type="term" value="F:extracellular ligand-gated monoatomic ion channel activity"/>
    <property type="evidence" value="ECO:0007669"/>
    <property type="project" value="InterPro"/>
</dbReference>
<keyword evidence="5 11" id="KW-0812">Transmembrane</keyword>
<evidence type="ECO:0000256" key="5">
    <source>
        <dbReference type="ARBA" id="ARBA00022692"/>
    </source>
</evidence>